<reference evidence="1 2" key="1">
    <citation type="submission" date="2012-10" db="EMBL/GenBank/DDBJ databases">
        <title>Genome sequence of Vibrio Cholerae HENC-02.</title>
        <authorList>
            <person name="Eppinger M."/>
            <person name="Hasan N.A."/>
            <person name="Sengamalay N."/>
            <person name="Hine E."/>
            <person name="Su Q."/>
            <person name="Daugherty S.C."/>
            <person name="Young S."/>
            <person name="Sadzewicz L."/>
            <person name="Tallon L."/>
            <person name="Cebula T.A."/>
            <person name="Ravel J."/>
            <person name="Colwell R.R."/>
        </authorList>
    </citation>
    <scope>NUCLEOTIDE SEQUENCE [LARGE SCALE GENOMIC DNA]</scope>
    <source>
        <strain evidence="1 2">HENC-02</strain>
    </source>
</reference>
<feature type="non-terminal residue" evidence="1">
    <location>
        <position position="41"/>
    </location>
</feature>
<evidence type="ECO:0000313" key="2">
    <source>
        <dbReference type="Proteomes" id="UP000008367"/>
    </source>
</evidence>
<dbReference type="EMBL" id="AJSR01000204">
    <property type="protein sequence ID" value="EKM33592.1"/>
    <property type="molecule type" value="Genomic_DNA"/>
</dbReference>
<evidence type="ECO:0000313" key="1">
    <source>
        <dbReference type="EMBL" id="EKM33592.1"/>
    </source>
</evidence>
<dbReference type="Proteomes" id="UP000008367">
    <property type="component" value="Unassembled WGS sequence"/>
</dbReference>
<dbReference type="AlphaFoldDB" id="A0A454D4I7"/>
<comment type="caution">
    <text evidence="1">The sequence shown here is derived from an EMBL/GenBank/DDBJ whole genome shotgun (WGS) entry which is preliminary data.</text>
</comment>
<proteinExistence type="predicted"/>
<organism evidence="1 2">
    <name type="scientific">Vibrio harveyi</name>
    <name type="common">Beneckea harveyi</name>
    <dbReference type="NCBI Taxonomy" id="669"/>
    <lineage>
        <taxon>Bacteria</taxon>
        <taxon>Pseudomonadati</taxon>
        <taxon>Pseudomonadota</taxon>
        <taxon>Gammaproteobacteria</taxon>
        <taxon>Vibrionales</taxon>
        <taxon>Vibrionaceae</taxon>
        <taxon>Vibrio</taxon>
    </lineage>
</organism>
<protein>
    <submittedName>
        <fullName evidence="1">Uncharacterized protein</fullName>
    </submittedName>
</protein>
<accession>A0A454D4I7</accession>
<gene>
    <name evidence="1" type="ORF">VCHENC02_0975</name>
</gene>
<sequence>MTVFDAGNTISEFATTSMMADGSSDLKAIFGSTPLIFMIFS</sequence>
<name>A0A454D4I7_VIBHA</name>